<evidence type="ECO:0000313" key="8">
    <source>
        <dbReference type="EMBL" id="HGK27675.1"/>
    </source>
</evidence>
<name>A0A7C4GFJ7_UNCW3</name>
<accession>A0A7C4GFJ7</accession>
<dbReference type="NCBIfam" id="TIGR01509">
    <property type="entry name" value="HAD-SF-IA-v3"/>
    <property type="match status" value="1"/>
</dbReference>
<dbReference type="GO" id="GO:0046872">
    <property type="term" value="F:metal ion binding"/>
    <property type="evidence" value="ECO:0007669"/>
    <property type="project" value="UniProtKB-KW"/>
</dbReference>
<dbReference type="NCBIfam" id="TIGR01549">
    <property type="entry name" value="HAD-SF-IA-v1"/>
    <property type="match status" value="1"/>
</dbReference>
<comment type="cofactor">
    <cofactor evidence="1">
        <name>Mg(2+)</name>
        <dbReference type="ChEBI" id="CHEBI:18420"/>
    </cofactor>
</comment>
<dbReference type="SFLD" id="SFLDG01129">
    <property type="entry name" value="C1.5:_HAD__Beta-PGM__Phosphata"/>
    <property type="match status" value="1"/>
</dbReference>
<evidence type="ECO:0000256" key="5">
    <source>
        <dbReference type="ARBA" id="ARBA00022801"/>
    </source>
</evidence>
<dbReference type="GO" id="GO:0016791">
    <property type="term" value="F:phosphatase activity"/>
    <property type="evidence" value="ECO:0007669"/>
    <property type="project" value="TreeGrafter"/>
</dbReference>
<dbReference type="EMBL" id="DSUT01000032">
    <property type="protein sequence ID" value="HGK27675.1"/>
    <property type="molecule type" value="Genomic_DNA"/>
</dbReference>
<keyword evidence="5 8" id="KW-0378">Hydrolase</keyword>
<evidence type="ECO:0000256" key="3">
    <source>
        <dbReference type="ARBA" id="ARBA00019531"/>
    </source>
</evidence>
<feature type="region of interest" description="Disordered" evidence="7">
    <location>
        <begin position="1"/>
        <end position="101"/>
    </location>
</feature>
<dbReference type="InterPro" id="IPR023214">
    <property type="entry name" value="HAD_sf"/>
</dbReference>
<dbReference type="PANTHER" id="PTHR46470:SF2">
    <property type="entry name" value="GLYCERALDEHYDE 3-PHOSPHATE PHOSPHATASE"/>
    <property type="match status" value="1"/>
</dbReference>
<feature type="compositionally biased region" description="Polar residues" evidence="7">
    <location>
        <begin position="7"/>
        <end position="27"/>
    </location>
</feature>
<proteinExistence type="predicted"/>
<comment type="function">
    <text evidence="2">Catalyzes the dephosphorylation of D,L-glyceraldehyde 3-phosphate in vitro.</text>
</comment>
<dbReference type="SFLD" id="SFLDS00003">
    <property type="entry name" value="Haloacid_Dehalogenase"/>
    <property type="match status" value="1"/>
</dbReference>
<evidence type="ECO:0000256" key="6">
    <source>
        <dbReference type="ARBA" id="ARBA00022842"/>
    </source>
</evidence>
<comment type="caution">
    <text evidence="8">The sequence shown here is derived from an EMBL/GenBank/DDBJ whole genome shotgun (WGS) entry which is preliminary data.</text>
</comment>
<evidence type="ECO:0000256" key="1">
    <source>
        <dbReference type="ARBA" id="ARBA00001946"/>
    </source>
</evidence>
<keyword evidence="6" id="KW-0460">Magnesium</keyword>
<dbReference type="InterPro" id="IPR011950">
    <property type="entry name" value="HAD-SF_hydro_IA_CTE7"/>
</dbReference>
<dbReference type="PANTHER" id="PTHR46470">
    <property type="entry name" value="N-ACYLNEURAMINATE-9-PHOSPHATASE"/>
    <property type="match status" value="1"/>
</dbReference>
<protein>
    <recommendedName>
        <fullName evidence="3">Glyceraldehyde 3-phosphate phosphatase</fullName>
    </recommendedName>
</protein>
<evidence type="ECO:0000256" key="4">
    <source>
        <dbReference type="ARBA" id="ARBA00022723"/>
    </source>
</evidence>
<dbReference type="AlphaFoldDB" id="A0A7C4GFJ7"/>
<dbReference type="SUPFAM" id="SSF56784">
    <property type="entry name" value="HAD-like"/>
    <property type="match status" value="1"/>
</dbReference>
<dbReference type="InterPro" id="IPR006439">
    <property type="entry name" value="HAD-SF_hydro_IA"/>
</dbReference>
<evidence type="ECO:0000256" key="2">
    <source>
        <dbReference type="ARBA" id="ARBA00003513"/>
    </source>
</evidence>
<gene>
    <name evidence="8" type="ORF">ENS41_01825</name>
</gene>
<dbReference type="Pfam" id="PF00702">
    <property type="entry name" value="Hydrolase"/>
    <property type="match status" value="1"/>
</dbReference>
<dbReference type="NCBIfam" id="TIGR02253">
    <property type="entry name" value="CTE7"/>
    <property type="match status" value="1"/>
</dbReference>
<dbReference type="PRINTS" id="PR00413">
    <property type="entry name" value="HADHALOGNASE"/>
</dbReference>
<sequence length="334" mass="36035">MHHSGTWPDSTGSPRPKNATSSGSCDWQSPRCAGHSNPTASTSAPTSARSPAPAWSATSTCTSSRAGRAIPTSSPCSAKPKSSANTSKAPTTASPPPSAGRTAPCAAVVKAVVFDLDNTLVNFTKFKSVSVEAAIQAMIDAGLDMTPEQARQRIFQIYDTRGIEYQEVFDDFLRDVLGYVDYRILANGIIAYRRAREGVLVSYPHVNMALLKLARMGLRLAVVSDAPRLQAWMRLVQLGVDGFFDAVVTFDDTGRRKPAPEPFQKALELLGITAAECVMVGDWAERDIVGAREIGMHTVFARYGDAFGTKHSGADFEIDDVLELIPVIERLNRA</sequence>
<dbReference type="GO" id="GO:0044281">
    <property type="term" value="P:small molecule metabolic process"/>
    <property type="evidence" value="ECO:0007669"/>
    <property type="project" value="UniProtKB-ARBA"/>
</dbReference>
<dbReference type="Gene3D" id="3.40.50.1000">
    <property type="entry name" value="HAD superfamily/HAD-like"/>
    <property type="match status" value="1"/>
</dbReference>
<feature type="compositionally biased region" description="Low complexity" evidence="7">
    <location>
        <begin position="38"/>
        <end position="92"/>
    </location>
</feature>
<evidence type="ECO:0000256" key="7">
    <source>
        <dbReference type="SAM" id="MobiDB-lite"/>
    </source>
</evidence>
<dbReference type="Gene3D" id="1.10.150.520">
    <property type="match status" value="1"/>
</dbReference>
<keyword evidence="4" id="KW-0479">Metal-binding</keyword>
<organism evidence="8">
    <name type="scientific">candidate division WOR-3 bacterium</name>
    <dbReference type="NCBI Taxonomy" id="2052148"/>
    <lineage>
        <taxon>Bacteria</taxon>
        <taxon>Bacteria division WOR-3</taxon>
    </lineage>
</organism>
<reference evidence="8" key="1">
    <citation type="journal article" date="2020" name="mSystems">
        <title>Genome- and Community-Level Interaction Insights into Carbon Utilization and Element Cycling Functions of Hydrothermarchaeota in Hydrothermal Sediment.</title>
        <authorList>
            <person name="Zhou Z."/>
            <person name="Liu Y."/>
            <person name="Xu W."/>
            <person name="Pan J."/>
            <person name="Luo Z.H."/>
            <person name="Li M."/>
        </authorList>
    </citation>
    <scope>NUCLEOTIDE SEQUENCE [LARGE SCALE GENOMIC DNA]</scope>
    <source>
        <strain evidence="8">SpSt-488</strain>
    </source>
</reference>
<dbReference type="InterPro" id="IPR051400">
    <property type="entry name" value="HAD-like_hydrolase"/>
</dbReference>
<dbReference type="InterPro" id="IPR036412">
    <property type="entry name" value="HAD-like_sf"/>
</dbReference>